<keyword evidence="1" id="KW-0602">Photosynthesis</keyword>
<proteinExistence type="predicted"/>
<dbReference type="EMBL" id="DTDR01000017">
    <property type="protein sequence ID" value="HGK63071.1"/>
    <property type="molecule type" value="Genomic_DNA"/>
</dbReference>
<keyword evidence="2" id="KW-0604">Photosystem II</keyword>
<organism evidence="4">
    <name type="scientific">candidate division WOR-3 bacterium</name>
    <dbReference type="NCBI Taxonomy" id="2052148"/>
    <lineage>
        <taxon>Bacteria</taxon>
        <taxon>Bacteria division WOR-3</taxon>
    </lineage>
</organism>
<dbReference type="InterPro" id="IPR015943">
    <property type="entry name" value="WD40/YVTN_repeat-like_dom_sf"/>
</dbReference>
<dbReference type="Pfam" id="PF14870">
    <property type="entry name" value="PSII_BNR"/>
    <property type="match status" value="2"/>
</dbReference>
<dbReference type="SUPFAM" id="SSF110296">
    <property type="entry name" value="Oligoxyloglucan reducing end-specific cellobiohydrolase"/>
    <property type="match status" value="1"/>
</dbReference>
<feature type="domain" description="Photosynthesis system II assembly factor Ycf48/Hcf136-like" evidence="3">
    <location>
        <begin position="29"/>
        <end position="116"/>
    </location>
</feature>
<evidence type="ECO:0000259" key="3">
    <source>
        <dbReference type="Pfam" id="PF14870"/>
    </source>
</evidence>
<dbReference type="InterPro" id="IPR028203">
    <property type="entry name" value="PSII_CF48-like_dom"/>
</dbReference>
<dbReference type="Gene3D" id="2.130.10.10">
    <property type="entry name" value="YVTN repeat-like/Quinoprotein amine dehydrogenase"/>
    <property type="match status" value="2"/>
</dbReference>
<sequence length="367" mass="41417">MIIITFKYKKEEKMVKKLLLLLTVTLLFADWQRLNSPVSRNLYSLHFPFDTLYGFIVGDSGTILRTTNGGNNWQILNSNTIQNLRDIWMVNDTGYACGFMGTILKTTNRGLIWQSIGGISFQNFYTIIFPENSQVGYVFGAQGEAYRTMDGGQTWEPMILGITNTVYACHFLNNNFGFVVTEGGMVLKTEDGGNIWQILPQPTNQTLRSIWAVNETIIYVCGNNGALFKTTNGGRQWLNMSLSTPAILYGIIFPNSPDTGYICGRGGLFGRTFDGRVWNTYNINDTDFFAIHFPINRVGFVCGRNGIILKTSDYGAAFISENKNPIKIKKENETIILNPLGEKVKKIDKKGIYFLKGKERKKLIIFK</sequence>
<comment type="caution">
    <text evidence="4">The sequence shown here is derived from an EMBL/GenBank/DDBJ whole genome shotgun (WGS) entry which is preliminary data.</text>
</comment>
<dbReference type="GO" id="GO:0015979">
    <property type="term" value="P:photosynthesis"/>
    <property type="evidence" value="ECO:0007669"/>
    <property type="project" value="UniProtKB-KW"/>
</dbReference>
<protein>
    <recommendedName>
        <fullName evidence="3">Photosynthesis system II assembly factor Ycf48/Hcf136-like domain-containing protein</fullName>
    </recommendedName>
</protein>
<evidence type="ECO:0000313" key="4">
    <source>
        <dbReference type="EMBL" id="HGK63071.1"/>
    </source>
</evidence>
<gene>
    <name evidence="4" type="ORF">ENU74_00500</name>
</gene>
<accession>A0A7V3ZTU8</accession>
<name>A0A7V3ZTU8_UNCW3</name>
<dbReference type="AlphaFoldDB" id="A0A7V3ZTU8"/>
<dbReference type="GO" id="GO:0009523">
    <property type="term" value="C:photosystem II"/>
    <property type="evidence" value="ECO:0007669"/>
    <property type="project" value="UniProtKB-KW"/>
</dbReference>
<dbReference type="PANTHER" id="PTHR47199">
    <property type="entry name" value="PHOTOSYSTEM II STABILITY/ASSEMBLY FACTOR HCF136, CHLOROPLASTIC"/>
    <property type="match status" value="1"/>
</dbReference>
<reference evidence="4" key="1">
    <citation type="journal article" date="2020" name="mSystems">
        <title>Genome- and Community-Level Interaction Insights into Carbon Utilization and Element Cycling Functions of Hydrothermarchaeota in Hydrothermal Sediment.</title>
        <authorList>
            <person name="Zhou Z."/>
            <person name="Liu Y."/>
            <person name="Xu W."/>
            <person name="Pan J."/>
            <person name="Luo Z.H."/>
            <person name="Li M."/>
        </authorList>
    </citation>
    <scope>NUCLEOTIDE SEQUENCE [LARGE SCALE GENOMIC DNA]</scope>
    <source>
        <strain evidence="4">SpSt-697</strain>
    </source>
</reference>
<feature type="domain" description="Photosynthesis system II assembly factor Ycf48/Hcf136-like" evidence="3">
    <location>
        <begin position="123"/>
        <end position="237"/>
    </location>
</feature>
<dbReference type="PANTHER" id="PTHR47199:SF2">
    <property type="entry name" value="PHOTOSYSTEM II STABILITY_ASSEMBLY FACTOR HCF136, CHLOROPLASTIC"/>
    <property type="match status" value="1"/>
</dbReference>
<evidence type="ECO:0000256" key="1">
    <source>
        <dbReference type="ARBA" id="ARBA00022531"/>
    </source>
</evidence>
<evidence type="ECO:0000256" key="2">
    <source>
        <dbReference type="ARBA" id="ARBA00023276"/>
    </source>
</evidence>